<protein>
    <recommendedName>
        <fullName evidence="5">Pentacotripeptide-repeat region of PRORP domain-containing protein</fullName>
    </recommendedName>
</protein>
<dbReference type="KEGG" id="crb:17874241"/>
<dbReference type="eggNOG" id="KOG4197">
    <property type="taxonomic scope" value="Eukaryota"/>
</dbReference>
<dbReference type="PANTHER" id="PTHR47937:SF3">
    <property type="entry name" value="PENTACOTRIPEPTIDE-REPEAT REGION OF PRORP DOMAIN-CONTAINING PROTEIN"/>
    <property type="match status" value="1"/>
</dbReference>
<dbReference type="Pfam" id="PF12854">
    <property type="entry name" value="PPR_1"/>
    <property type="match status" value="1"/>
</dbReference>
<gene>
    <name evidence="3" type="ORF">CARUB_v10012693mg</name>
</gene>
<dbReference type="PANTHER" id="PTHR47937">
    <property type="entry name" value="PLASTID TRANSCRIPTIONALLY ACTIVE CHROMOSOME 2-LIKE PROTEIN"/>
    <property type="match status" value="1"/>
</dbReference>
<dbReference type="InterPro" id="IPR011990">
    <property type="entry name" value="TPR-like_helical_dom_sf"/>
</dbReference>
<evidence type="ECO:0008006" key="5">
    <source>
        <dbReference type="Google" id="ProtNLM"/>
    </source>
</evidence>
<feature type="repeat" description="PPR" evidence="2">
    <location>
        <begin position="324"/>
        <end position="354"/>
    </location>
</feature>
<evidence type="ECO:0000256" key="2">
    <source>
        <dbReference type="PROSITE-ProRule" id="PRU00708"/>
    </source>
</evidence>
<dbReference type="PROSITE" id="PS51375">
    <property type="entry name" value="PPR"/>
    <property type="match status" value="2"/>
</dbReference>
<evidence type="ECO:0000256" key="1">
    <source>
        <dbReference type="ARBA" id="ARBA00022737"/>
    </source>
</evidence>
<dbReference type="NCBIfam" id="TIGR00756">
    <property type="entry name" value="PPR"/>
    <property type="match status" value="3"/>
</dbReference>
<evidence type="ECO:0000313" key="3">
    <source>
        <dbReference type="EMBL" id="EOA12009.1"/>
    </source>
</evidence>
<keyword evidence="1" id="KW-0677">Repeat</keyword>
<reference evidence="4" key="1">
    <citation type="journal article" date="2013" name="Nat. Genet.">
        <title>The Capsella rubella genome and the genomic consequences of rapid mating system evolution.</title>
        <authorList>
            <person name="Slotte T."/>
            <person name="Hazzouri K.M."/>
            <person name="Agren J.A."/>
            <person name="Koenig D."/>
            <person name="Maumus F."/>
            <person name="Guo Y.L."/>
            <person name="Steige K."/>
            <person name="Platts A.E."/>
            <person name="Escobar J.S."/>
            <person name="Newman L.K."/>
            <person name="Wang W."/>
            <person name="Mandakova T."/>
            <person name="Vello E."/>
            <person name="Smith L.M."/>
            <person name="Henz S.R."/>
            <person name="Steffen J."/>
            <person name="Takuno S."/>
            <person name="Brandvain Y."/>
            <person name="Coop G."/>
            <person name="Andolfatto P."/>
            <person name="Hu T.T."/>
            <person name="Blanchette M."/>
            <person name="Clark R.M."/>
            <person name="Quesneville H."/>
            <person name="Nordborg M."/>
            <person name="Gaut B.S."/>
            <person name="Lysak M.A."/>
            <person name="Jenkins J."/>
            <person name="Grimwood J."/>
            <person name="Chapman J."/>
            <person name="Prochnik S."/>
            <person name="Shu S."/>
            <person name="Rokhsar D."/>
            <person name="Schmutz J."/>
            <person name="Weigel D."/>
            <person name="Wright S.I."/>
        </authorList>
    </citation>
    <scope>NUCLEOTIDE SEQUENCE [LARGE SCALE GENOMIC DNA]</scope>
    <source>
        <strain evidence="4">cv. Monte Gargano</strain>
    </source>
</reference>
<feature type="repeat" description="PPR" evidence="2">
    <location>
        <begin position="365"/>
        <end position="399"/>
    </location>
</feature>
<dbReference type="Gene3D" id="1.25.40.10">
    <property type="entry name" value="Tetratricopeptide repeat domain"/>
    <property type="match status" value="3"/>
</dbReference>
<sequence>MSLLRRIVRNSTKAVPVAKAFKPYPLGRDPSSLLKLDPVSITDIDGRPISLRYRVTAMIELCNLDKASKLSRLAVLDELRVDSDTVFICNSVIGAMCSARLRRYDEAISLFNYFFNESQTLPNMLSCNLIIKAHCDQRCVDHALELYRHILLDGRLVPGIETYMILTKGLVDAKRFDEACELAKSMSMRCSSSFMVYDILIRGFLDIGNLVKARQILEEWKRLDSKLVRREYHDAITIFNVSFMKFFFKQGKDEEAMEILSTLEDAQVLKPIVGNRVLKVLVEQGRKTEAWELFGELIEICDSETVDIMSEYFSEKTVPLERLRKTCYRTMIACLCENGKVSEAEKLFAEMFTDVDGEDLLVGPDLPTFRAMINGYVQVGRVDDAIKTLNKLRISNIRKLAIHRDP</sequence>
<name>R0G6C0_9BRAS</name>
<dbReference type="EMBL" id="KB871001">
    <property type="protein sequence ID" value="EOA12009.1"/>
    <property type="molecule type" value="Genomic_DNA"/>
</dbReference>
<dbReference type="InterPro" id="IPR002885">
    <property type="entry name" value="PPR_rpt"/>
</dbReference>
<organism evidence="3 4">
    <name type="scientific">Capsella rubella</name>
    <dbReference type="NCBI Taxonomy" id="81985"/>
    <lineage>
        <taxon>Eukaryota</taxon>
        <taxon>Viridiplantae</taxon>
        <taxon>Streptophyta</taxon>
        <taxon>Embryophyta</taxon>
        <taxon>Tracheophyta</taxon>
        <taxon>Spermatophyta</taxon>
        <taxon>Magnoliopsida</taxon>
        <taxon>eudicotyledons</taxon>
        <taxon>Gunneridae</taxon>
        <taxon>Pentapetalae</taxon>
        <taxon>rosids</taxon>
        <taxon>malvids</taxon>
        <taxon>Brassicales</taxon>
        <taxon>Brassicaceae</taxon>
        <taxon>Camelineae</taxon>
        <taxon>Capsella</taxon>
    </lineage>
</organism>
<proteinExistence type="predicted"/>
<dbReference type="Proteomes" id="UP000029121">
    <property type="component" value="Unassembled WGS sequence"/>
</dbReference>
<dbReference type="Pfam" id="PF01535">
    <property type="entry name" value="PPR"/>
    <property type="match status" value="3"/>
</dbReference>
<accession>R0G6C0</accession>
<dbReference type="OrthoDB" id="1040063at2759"/>
<dbReference type="InterPro" id="IPR052308">
    <property type="entry name" value="PPR_domain-containing"/>
</dbReference>
<keyword evidence="4" id="KW-1185">Reference proteome</keyword>
<evidence type="ECO:0000313" key="4">
    <source>
        <dbReference type="Proteomes" id="UP000029121"/>
    </source>
</evidence>
<dbReference type="AlphaFoldDB" id="R0G6C0"/>